<dbReference type="RefSeq" id="WP_105338256.1">
    <property type="nucleotide sequence ID" value="NZ_PUHZ01000024.1"/>
</dbReference>
<protein>
    <submittedName>
        <fullName evidence="3">Uncharacterized protein</fullName>
    </submittedName>
</protein>
<keyword evidence="2" id="KW-0812">Transmembrane</keyword>
<evidence type="ECO:0000313" key="4">
    <source>
        <dbReference type="Proteomes" id="UP000237819"/>
    </source>
</evidence>
<keyword evidence="2" id="KW-1133">Transmembrane helix</keyword>
<feature type="transmembrane region" description="Helical" evidence="2">
    <location>
        <begin position="30"/>
        <end position="51"/>
    </location>
</feature>
<feature type="region of interest" description="Disordered" evidence="1">
    <location>
        <begin position="1"/>
        <end position="25"/>
    </location>
</feature>
<reference evidence="3 4" key="1">
    <citation type="submission" date="2018-02" db="EMBL/GenBank/DDBJ databases">
        <title>Comparative genomes isolates from brazilian mangrove.</title>
        <authorList>
            <person name="Araujo J.E."/>
            <person name="Taketani R.G."/>
            <person name="Silva M.C.P."/>
            <person name="Loureco M.V."/>
            <person name="Andreote F.D."/>
        </authorList>
    </citation>
    <scope>NUCLEOTIDE SEQUENCE [LARGE SCALE GENOMIC DNA]</scope>
    <source>
        <strain evidence="3 4">Nap-Phe MGV</strain>
    </source>
</reference>
<keyword evidence="2" id="KW-0472">Membrane</keyword>
<organism evidence="3 4">
    <name type="scientific">Blastopirellula marina</name>
    <dbReference type="NCBI Taxonomy" id="124"/>
    <lineage>
        <taxon>Bacteria</taxon>
        <taxon>Pseudomonadati</taxon>
        <taxon>Planctomycetota</taxon>
        <taxon>Planctomycetia</taxon>
        <taxon>Pirellulales</taxon>
        <taxon>Pirellulaceae</taxon>
        <taxon>Blastopirellula</taxon>
    </lineage>
</organism>
<dbReference type="Proteomes" id="UP000237819">
    <property type="component" value="Unassembled WGS sequence"/>
</dbReference>
<dbReference type="EMBL" id="PUHZ01000024">
    <property type="protein sequence ID" value="PQO43044.1"/>
    <property type="molecule type" value="Genomic_DNA"/>
</dbReference>
<name>A0A2S8GG69_9BACT</name>
<sequence>MVPPTTNPETPPAADEQPSRPSPAPGSRKLLAIIIAAFFAWGIFLAVGVYLNVSGEADERFDFRRPLLVLGCTMAFLSFWLLLLWSKSRKAA</sequence>
<evidence type="ECO:0000256" key="1">
    <source>
        <dbReference type="SAM" id="MobiDB-lite"/>
    </source>
</evidence>
<proteinExistence type="predicted"/>
<comment type="caution">
    <text evidence="3">The sequence shown here is derived from an EMBL/GenBank/DDBJ whole genome shotgun (WGS) entry which is preliminary data.</text>
</comment>
<dbReference type="AlphaFoldDB" id="A0A2S8GG69"/>
<gene>
    <name evidence="3" type="ORF">C5Y93_25345</name>
</gene>
<evidence type="ECO:0000313" key="3">
    <source>
        <dbReference type="EMBL" id="PQO43044.1"/>
    </source>
</evidence>
<accession>A0A2S8GG69</accession>
<feature type="transmembrane region" description="Helical" evidence="2">
    <location>
        <begin position="63"/>
        <end position="85"/>
    </location>
</feature>
<evidence type="ECO:0000256" key="2">
    <source>
        <dbReference type="SAM" id="Phobius"/>
    </source>
</evidence>
<feature type="compositionally biased region" description="Pro residues" evidence="1">
    <location>
        <begin position="1"/>
        <end position="11"/>
    </location>
</feature>